<gene>
    <name evidence="7" type="ORF">RDB_LOCUS82357</name>
</gene>
<feature type="region of interest" description="Disordered" evidence="5">
    <location>
        <begin position="664"/>
        <end position="696"/>
    </location>
</feature>
<evidence type="ECO:0000256" key="3">
    <source>
        <dbReference type="ARBA" id="ARBA00021502"/>
    </source>
</evidence>
<dbReference type="AlphaFoldDB" id="A0A8H3CCY2"/>
<dbReference type="PANTHER" id="PTHR34105:SF1">
    <property type="entry name" value="PROLINE-, GLUTAMIC ACID- AND LEUCINE-RICH PROTEIN 1"/>
    <property type="match status" value="1"/>
</dbReference>
<sequence>MSSVKHPLELLLQNHLGTDDSALRYLPNVLTTLQQPDIFGEARVLGKWNARINSFLHSREAASRWVGLYLARYTALASRQILVDSAQGWVGVVLPMLSKPEPTPNHYAVIRLLAYIFTAVTDMPEFQRQVVIPNVQKCSQALLALAKNPESEFDLKLLAINTLTELTTYHPTHHKALHQQLFNFTLEHLQGSFPLLSNTSLLVDNRSPSLITPAIRLHAALALTGGKVGAGLIWRQSLDSTMGTIWAVLETLRSTYLDVPRPSATIAPFSFPELPADPALAGPIALDRFRSMIGLLVYLLETPTSRPVSVPLGQLAHLALALLRFSANSQSQSTSVVYEAVQRANEIAIVPELGTAGRMLAQQLAQTCGKLFTPYVSQVLVAITLQLEENITNEHRMRLLATISPILASTHNPAPSASYNRLAAQVLKTLSVLLPSSRTHSQTQTPQENGKGKKRARYEGDELFASQSASSSNSLQTPKDDELHVTASFALAALLPILPLTTQTTIQRMLLALLLHLPRKGKDRRLTREISRVYACTLGESSSGTLGVGVQALKAVEGPYDPRSIPGTDHHHIVQRFLHPRVPPNSRSGPTIDDIPLFWKDEEDEETKEFRQTAGIVTANEISASKTLLEASSSSNGSDYTMKDREAEMPNLSQNGVINGVSIPSASTMVPSVPHSTSQSTMQPTTPAPSTELGLAPPAALPLVSTSTALPSAVAPQPTTAIPASSFFHSSGAPTTTQVFTSSAPLAGPSLLRPSIPDDDDDDEPMPQIDLGSDTDDEARDN</sequence>
<protein>
    <recommendedName>
        <fullName evidence="3">Pre-rRNA-processing protein RIX1</fullName>
    </recommendedName>
</protein>
<dbReference type="InterPro" id="IPR016024">
    <property type="entry name" value="ARM-type_fold"/>
</dbReference>
<evidence type="ECO:0000259" key="6">
    <source>
        <dbReference type="Pfam" id="PF08167"/>
    </source>
</evidence>
<name>A0A8H3CCY2_9AGAM</name>
<dbReference type="InterPro" id="IPR012583">
    <property type="entry name" value="RIX1_N"/>
</dbReference>
<accession>A0A8H3CCY2</accession>
<evidence type="ECO:0000256" key="1">
    <source>
        <dbReference type="ARBA" id="ARBA00004123"/>
    </source>
</evidence>
<proteinExistence type="inferred from homology"/>
<dbReference type="SUPFAM" id="SSF48371">
    <property type="entry name" value="ARM repeat"/>
    <property type="match status" value="1"/>
</dbReference>
<feature type="compositionally biased region" description="Polar residues" evidence="5">
    <location>
        <begin position="732"/>
        <end position="744"/>
    </location>
</feature>
<evidence type="ECO:0000256" key="2">
    <source>
        <dbReference type="ARBA" id="ARBA00010511"/>
    </source>
</evidence>
<keyword evidence="4" id="KW-0539">Nucleus</keyword>
<dbReference type="EMBL" id="CAJMXA010002174">
    <property type="protein sequence ID" value="CAE6477230.1"/>
    <property type="molecule type" value="Genomic_DNA"/>
</dbReference>
<feature type="compositionally biased region" description="Low complexity" evidence="5">
    <location>
        <begin position="674"/>
        <end position="696"/>
    </location>
</feature>
<organism evidence="7 8">
    <name type="scientific">Rhizoctonia solani</name>
    <dbReference type="NCBI Taxonomy" id="456999"/>
    <lineage>
        <taxon>Eukaryota</taxon>
        <taxon>Fungi</taxon>
        <taxon>Dikarya</taxon>
        <taxon>Basidiomycota</taxon>
        <taxon>Agaricomycotina</taxon>
        <taxon>Agaricomycetes</taxon>
        <taxon>Cantharellales</taxon>
        <taxon>Ceratobasidiaceae</taxon>
        <taxon>Rhizoctonia</taxon>
    </lineage>
</organism>
<comment type="subcellular location">
    <subcellularLocation>
        <location evidence="1">Nucleus</location>
    </subcellularLocation>
</comment>
<dbReference type="GO" id="GO:0005634">
    <property type="term" value="C:nucleus"/>
    <property type="evidence" value="ECO:0007669"/>
    <property type="project" value="UniProtKB-SubCell"/>
</dbReference>
<feature type="region of interest" description="Disordered" evidence="5">
    <location>
        <begin position="732"/>
        <end position="782"/>
    </location>
</feature>
<evidence type="ECO:0000313" key="8">
    <source>
        <dbReference type="Proteomes" id="UP000663853"/>
    </source>
</evidence>
<reference evidence="7" key="1">
    <citation type="submission" date="2021-01" db="EMBL/GenBank/DDBJ databases">
        <authorList>
            <person name="Kaushik A."/>
        </authorList>
    </citation>
    <scope>NUCLEOTIDE SEQUENCE</scope>
    <source>
        <strain evidence="7">AG6-10EEA</strain>
    </source>
</reference>
<feature type="domain" description="Pre-rRNA-processing protein RIX1 N-terminal" evidence="6">
    <location>
        <begin position="11"/>
        <end position="193"/>
    </location>
</feature>
<dbReference type="PANTHER" id="PTHR34105">
    <property type="entry name" value="PROLINE-, GLUTAMIC ACID- AND LEUCINE-RICH PROTEIN 1"/>
    <property type="match status" value="1"/>
</dbReference>
<comment type="similarity">
    <text evidence="2">Belongs to the RIX1/PELP1 family.</text>
</comment>
<evidence type="ECO:0000256" key="5">
    <source>
        <dbReference type="SAM" id="MobiDB-lite"/>
    </source>
</evidence>
<dbReference type="Proteomes" id="UP000663853">
    <property type="component" value="Unassembled WGS sequence"/>
</dbReference>
<comment type="caution">
    <text evidence="7">The sequence shown here is derived from an EMBL/GenBank/DDBJ whole genome shotgun (WGS) entry which is preliminary data.</text>
</comment>
<evidence type="ECO:0000313" key="7">
    <source>
        <dbReference type="EMBL" id="CAE6477230.1"/>
    </source>
</evidence>
<dbReference type="Pfam" id="PF08167">
    <property type="entry name" value="RIX1"/>
    <property type="match status" value="1"/>
</dbReference>
<feature type="compositionally biased region" description="Acidic residues" evidence="5">
    <location>
        <begin position="773"/>
        <end position="782"/>
    </location>
</feature>
<dbReference type="GO" id="GO:0006364">
    <property type="term" value="P:rRNA processing"/>
    <property type="evidence" value="ECO:0007669"/>
    <property type="project" value="TreeGrafter"/>
</dbReference>
<evidence type="ECO:0000256" key="4">
    <source>
        <dbReference type="ARBA" id="ARBA00023242"/>
    </source>
</evidence>